<dbReference type="STRING" id="680127.SAMN05421593_3391"/>
<sequence length="607" mass="70306">MGKTLVYNTGNAKPPVDELHLEIGVFFDGTLNNLKNTELRLKYRDGKNKMESTDNDEEISKKEKAIEDTRALQEKEYKQLKNKNITDNDSEYERYLKASHREWLDKQGVDNSFSNDYTNVARMYKCCKQVTYGVYVEGIGTLDNTRDVDDGFQYGSGKTGVRGKVRKGCEMVADRIDGLKKKLMKKKALTKITIDTFGFSRGAAAARNFAYEINGKKRPVDVEIKKSRKITGYTQMDSPEGPITVPEYGDIWIDKDKTEVDPNYLVDGKLPKFGFLGYYLLSKDVLTKEELEDLELDVRFIGVYDTVSSYEEYGDMGTLKRVGWEGMKHSTLGSSYNFGDDVEQLQLLNPGSYFKAVHFTAGNEHRENFSLTRFPGSVEKEFPGVHCDIGGAYENGKETVDEIETSNHKPVWFLNKRRQQLIDEHWFDDDQITINNSFLNVLTMGAVYRKITGIRFLRKEYSYIPLHFMEEHGKGYYDNQLIIKTETSYSIEHDKYLPSAKDLLHHYVFEDGEKWNFKTDEEVKKEKEERARERLENPEPVQEPIPDEVVDKDGNIIKTKTLQEVVVTAYHPQTLLRIMRNKYLHWSANRDWMGMDPNSNYERVIYP</sequence>
<protein>
    <submittedName>
        <fullName evidence="2">Uncharacterized alpha/beta hydrolase domain</fullName>
    </submittedName>
</protein>
<evidence type="ECO:0000259" key="1">
    <source>
        <dbReference type="Pfam" id="PF09994"/>
    </source>
</evidence>
<feature type="domain" description="T6SS Phospholipase effector Tle1-like catalytic" evidence="1">
    <location>
        <begin position="108"/>
        <end position="403"/>
    </location>
</feature>
<evidence type="ECO:0000313" key="3">
    <source>
        <dbReference type="Proteomes" id="UP000198561"/>
    </source>
</evidence>
<name>A0A1H6HT11_CHRCI</name>
<dbReference type="AlphaFoldDB" id="A0A1H6HT11"/>
<dbReference type="InterPro" id="IPR018712">
    <property type="entry name" value="Tle1-like_cat"/>
</dbReference>
<keyword evidence="2" id="KW-0378">Hydrolase</keyword>
<dbReference type="Pfam" id="PF09994">
    <property type="entry name" value="T6SS_Tle1-like_cat"/>
    <property type="match status" value="1"/>
</dbReference>
<dbReference type="RefSeq" id="WP_089693868.1">
    <property type="nucleotide sequence ID" value="NZ_FNWQ01000004.1"/>
</dbReference>
<evidence type="ECO:0000313" key="2">
    <source>
        <dbReference type="EMBL" id="SEH37280.1"/>
    </source>
</evidence>
<dbReference type="OrthoDB" id="4378831at2"/>
<proteinExistence type="predicted"/>
<gene>
    <name evidence="2" type="ORF">SAMN05421593_3391</name>
</gene>
<reference evidence="2 3" key="1">
    <citation type="submission" date="2016-10" db="EMBL/GenBank/DDBJ databases">
        <authorList>
            <person name="de Groot N.N."/>
        </authorList>
    </citation>
    <scope>NUCLEOTIDE SEQUENCE [LARGE SCALE GENOMIC DNA]</scope>
    <source>
        <strain evidence="2 3">DSM 23031</strain>
    </source>
</reference>
<organism evidence="2 3">
    <name type="scientific">Chryseobacterium culicis</name>
    <dbReference type="NCBI Taxonomy" id="680127"/>
    <lineage>
        <taxon>Bacteria</taxon>
        <taxon>Pseudomonadati</taxon>
        <taxon>Bacteroidota</taxon>
        <taxon>Flavobacteriia</taxon>
        <taxon>Flavobacteriales</taxon>
        <taxon>Weeksellaceae</taxon>
        <taxon>Chryseobacterium group</taxon>
        <taxon>Chryseobacterium</taxon>
    </lineage>
</organism>
<dbReference type="GO" id="GO:0016787">
    <property type="term" value="F:hydrolase activity"/>
    <property type="evidence" value="ECO:0007669"/>
    <property type="project" value="UniProtKB-KW"/>
</dbReference>
<accession>A0A1H6HT11</accession>
<dbReference type="EMBL" id="FNWQ01000004">
    <property type="protein sequence ID" value="SEH37280.1"/>
    <property type="molecule type" value="Genomic_DNA"/>
</dbReference>
<dbReference type="PANTHER" id="PTHR33840">
    <property type="match status" value="1"/>
</dbReference>
<dbReference type="PANTHER" id="PTHR33840:SF1">
    <property type="entry name" value="TLE1 PHOSPHOLIPASE DOMAIN-CONTAINING PROTEIN"/>
    <property type="match status" value="1"/>
</dbReference>
<dbReference type="Proteomes" id="UP000198561">
    <property type="component" value="Unassembled WGS sequence"/>
</dbReference>